<evidence type="ECO:0008006" key="11">
    <source>
        <dbReference type="Google" id="ProtNLM"/>
    </source>
</evidence>
<evidence type="ECO:0000256" key="1">
    <source>
        <dbReference type="ARBA" id="ARBA00022723"/>
    </source>
</evidence>
<feature type="compositionally biased region" description="Basic residues" evidence="5">
    <location>
        <begin position="172"/>
        <end position="196"/>
    </location>
</feature>
<evidence type="ECO:0000313" key="9">
    <source>
        <dbReference type="RefSeq" id="XP_016433791.1"/>
    </source>
</evidence>
<proteinExistence type="predicted"/>
<dbReference type="InterPro" id="IPR017907">
    <property type="entry name" value="Znf_RING_CS"/>
</dbReference>
<dbReference type="InterPro" id="IPR019787">
    <property type="entry name" value="Znf_PHD-finger"/>
</dbReference>
<dbReference type="CDD" id="cd16574">
    <property type="entry name" value="RING-HC_Topors"/>
    <property type="match status" value="1"/>
</dbReference>
<dbReference type="GeneID" id="107760278"/>
<feature type="compositionally biased region" description="Acidic residues" evidence="5">
    <location>
        <begin position="78"/>
        <end position="98"/>
    </location>
</feature>
<reference key="1">
    <citation type="journal article" date="2014" name="Nat. Commun.">
        <title>The tobacco genome sequence and its comparison with those of tomato and potato.</title>
        <authorList>
            <person name="Sierro N."/>
            <person name="Battey J.N."/>
            <person name="Ouadi S."/>
            <person name="Bakaher N."/>
            <person name="Bovet L."/>
            <person name="Willig A."/>
            <person name="Goepfert S."/>
            <person name="Peitsch M.C."/>
            <person name="Ivanov N.V."/>
        </authorList>
    </citation>
    <scope>NUCLEOTIDE SEQUENCE [LARGE SCALE GENOMIC DNA]</scope>
    <source>
        <strain>cv. TN90</strain>
    </source>
</reference>
<evidence type="ECO:0000256" key="3">
    <source>
        <dbReference type="ARBA" id="ARBA00022833"/>
    </source>
</evidence>
<sequence length="690" mass="77972">MYRASDESDEDYTVDESEDGCSSFVGDESDESLGEFEDEEVEELKTKPIKKVVRSGEPRRNRKGTVRPRKRKRVSYREDDDDDDEEFTPDGLDADEDLPVMNGMKNLSKSRLRKGTAKDHDEEDEDDEDDEEFTPDGLDEEEDEEEFPVLKGMKYSSKPQLRNSTAKEQKRTRNHKELKRITRKKPQNRRRLKRKARSENDEKFIDVDPVLAETNKKNAGQRRKRKRLRVDSDSDFVESSGSSHREFTISEEEREQVREASRFCRGLVTAWRGSASLKNLPKEEAPRLQRKYPGRKDKEKVDLKTEVGKQICGICLSEEGKRTVRGTLNCCSHYFCFACIMEWSKVESRCPLCKQRFVMISKPARSDTSFELRTVAFQVPERDQVYQPSEEELRGYIDPYENVLCTECQQGGDDALMLLCDLCDSPAHTYCVGLGHEVPEGNWYCESCRPTALASSNPQNMNPTPDINRTSSNFSIGSPPVANVRETFDLNEMYVPDTPLAEESGGFQSPRDGRVASPASGVGASTVFDRRRIQRQINQLLNNRRRQLGNVNGTLVAVSGNSLVGSQIARSRELATQPAVAQRAAPHSTFFQGRQLESNARLSHNRNILPERSSNLSGQLNLNEASTSSQSFLGELQGTDASISLALVHQQLHPLSSISYVGPDTSPSPCPFRESTVPSRTLPSTLRRPF</sequence>
<feature type="compositionally biased region" description="Acidic residues" evidence="5">
    <location>
        <begin position="7"/>
        <end position="19"/>
    </location>
</feature>
<dbReference type="OMA" id="FHHINSI"/>
<dbReference type="PANTHER" id="PTHR47177">
    <property type="entry name" value="F18C1.6 PROTEIN"/>
    <property type="match status" value="1"/>
</dbReference>
<dbReference type="SUPFAM" id="SSF57903">
    <property type="entry name" value="FYVE/PHD zinc finger"/>
    <property type="match status" value="1"/>
</dbReference>
<keyword evidence="2 4" id="KW-0863">Zinc-finger</keyword>
<dbReference type="InterPro" id="IPR001841">
    <property type="entry name" value="Znf_RING"/>
</dbReference>
<gene>
    <name evidence="9 10" type="primary">LOC107760278</name>
</gene>
<evidence type="ECO:0000313" key="8">
    <source>
        <dbReference type="Proteomes" id="UP000790787"/>
    </source>
</evidence>
<dbReference type="KEGG" id="nta:107760278"/>
<feature type="compositionally biased region" description="Basic residues" evidence="5">
    <location>
        <begin position="219"/>
        <end position="228"/>
    </location>
</feature>
<dbReference type="InterPro" id="IPR058746">
    <property type="entry name" value="Znf_RING-type_Topors"/>
</dbReference>
<keyword evidence="3" id="KW-0862">Zinc</keyword>
<feature type="region of interest" description="Disordered" evidence="5">
    <location>
        <begin position="1"/>
        <end position="253"/>
    </location>
</feature>
<dbReference type="InterPro" id="IPR001965">
    <property type="entry name" value="Znf_PHD"/>
</dbReference>
<dbReference type="PROSITE" id="PS00518">
    <property type="entry name" value="ZF_RING_1"/>
    <property type="match status" value="1"/>
</dbReference>
<organism evidence="9">
    <name type="scientific">Nicotiana tabacum</name>
    <name type="common">Common tobacco</name>
    <dbReference type="NCBI Taxonomy" id="4097"/>
    <lineage>
        <taxon>Eukaryota</taxon>
        <taxon>Viridiplantae</taxon>
        <taxon>Streptophyta</taxon>
        <taxon>Embryophyta</taxon>
        <taxon>Tracheophyta</taxon>
        <taxon>Spermatophyta</taxon>
        <taxon>Magnoliopsida</taxon>
        <taxon>eudicotyledons</taxon>
        <taxon>Gunneridae</taxon>
        <taxon>Pentapetalae</taxon>
        <taxon>asterids</taxon>
        <taxon>lamiids</taxon>
        <taxon>Solanales</taxon>
        <taxon>Solanaceae</taxon>
        <taxon>Nicotianoideae</taxon>
        <taxon>Nicotianeae</taxon>
        <taxon>Nicotiana</taxon>
    </lineage>
</organism>
<evidence type="ECO:0000259" key="6">
    <source>
        <dbReference type="PROSITE" id="PS50016"/>
    </source>
</evidence>
<dbReference type="SMART" id="SM00249">
    <property type="entry name" value="PHD"/>
    <property type="match status" value="1"/>
</dbReference>
<feature type="compositionally biased region" description="Acidic residues" evidence="5">
    <location>
        <begin position="27"/>
        <end position="42"/>
    </location>
</feature>
<evidence type="ECO:0000313" key="10">
    <source>
        <dbReference type="RefSeq" id="XP_016433792.1"/>
    </source>
</evidence>
<evidence type="ECO:0000256" key="2">
    <source>
        <dbReference type="ARBA" id="ARBA00022771"/>
    </source>
</evidence>
<dbReference type="Pfam" id="PF13639">
    <property type="entry name" value="zf-RING_2"/>
    <property type="match status" value="1"/>
</dbReference>
<dbReference type="SMART" id="SM00184">
    <property type="entry name" value="RING"/>
    <property type="match status" value="1"/>
</dbReference>
<dbReference type="Proteomes" id="UP000790787">
    <property type="component" value="Chromosome 19"/>
</dbReference>
<dbReference type="PROSITE" id="PS50089">
    <property type="entry name" value="ZF_RING_2"/>
    <property type="match status" value="1"/>
</dbReference>
<dbReference type="Pfam" id="PF00628">
    <property type="entry name" value="PHD"/>
    <property type="match status" value="1"/>
</dbReference>
<feature type="region of interest" description="Disordered" evidence="5">
    <location>
        <begin position="663"/>
        <end position="690"/>
    </location>
</feature>
<feature type="compositionally biased region" description="Basic and acidic residues" evidence="5">
    <location>
        <begin position="197"/>
        <end position="206"/>
    </location>
</feature>
<dbReference type="PANTHER" id="PTHR47177:SF3">
    <property type="entry name" value="F18C1.6 PROTEIN"/>
    <property type="match status" value="1"/>
</dbReference>
<feature type="compositionally biased region" description="Basic residues" evidence="5">
    <location>
        <begin position="60"/>
        <end position="74"/>
    </location>
</feature>
<feature type="domain" description="PHD-type" evidence="6">
    <location>
        <begin position="402"/>
        <end position="451"/>
    </location>
</feature>
<dbReference type="PaxDb" id="4097-A0A1S3X1U2"/>
<dbReference type="GO" id="GO:0008270">
    <property type="term" value="F:zinc ion binding"/>
    <property type="evidence" value="ECO:0007669"/>
    <property type="project" value="UniProtKB-KW"/>
</dbReference>
<dbReference type="AlphaFoldDB" id="A0A1S3X1U2"/>
<name>A0A1S3X1U2_TOBAC</name>
<dbReference type="STRING" id="4097.A0A1S3X1U2"/>
<dbReference type="InterPro" id="IPR013083">
    <property type="entry name" value="Znf_RING/FYVE/PHD"/>
</dbReference>
<dbReference type="RefSeq" id="XP_016433791.1">
    <property type="nucleotide sequence ID" value="XM_016578305.1"/>
</dbReference>
<evidence type="ECO:0000256" key="4">
    <source>
        <dbReference type="PROSITE-ProRule" id="PRU00175"/>
    </source>
</evidence>
<feature type="region of interest" description="Disordered" evidence="5">
    <location>
        <begin position="504"/>
        <end position="523"/>
    </location>
</feature>
<dbReference type="PROSITE" id="PS50016">
    <property type="entry name" value="ZF_PHD_2"/>
    <property type="match status" value="1"/>
</dbReference>
<feature type="domain" description="RING-type" evidence="7">
    <location>
        <begin position="312"/>
        <end position="354"/>
    </location>
</feature>
<dbReference type="SUPFAM" id="SSF57850">
    <property type="entry name" value="RING/U-box"/>
    <property type="match status" value="1"/>
</dbReference>
<feature type="compositionally biased region" description="Acidic residues" evidence="5">
    <location>
        <begin position="121"/>
        <end position="147"/>
    </location>
</feature>
<dbReference type="OrthoDB" id="1289138at2759"/>
<evidence type="ECO:0000256" key="5">
    <source>
        <dbReference type="SAM" id="MobiDB-lite"/>
    </source>
</evidence>
<dbReference type="RefSeq" id="XP_016433792.1">
    <property type="nucleotide sequence ID" value="XM_016578306.1"/>
</dbReference>
<reference evidence="9 10" key="2">
    <citation type="submission" date="2025-04" db="UniProtKB">
        <authorList>
            <consortium name="RefSeq"/>
        </authorList>
    </citation>
    <scope>IDENTIFICATION</scope>
</reference>
<keyword evidence="8" id="KW-1185">Reference proteome</keyword>
<accession>A0A1S3X1U2</accession>
<keyword evidence="1" id="KW-0479">Metal-binding</keyword>
<dbReference type="InterPro" id="IPR011011">
    <property type="entry name" value="Znf_FYVE_PHD"/>
</dbReference>
<dbReference type="Gene3D" id="3.30.40.10">
    <property type="entry name" value="Zinc/RING finger domain, C3HC4 (zinc finger)"/>
    <property type="match status" value="2"/>
</dbReference>
<protein>
    <recommendedName>
        <fullName evidence="11">PHD and RING finger domain-containing protein 1-like</fullName>
    </recommendedName>
</protein>
<evidence type="ECO:0000259" key="7">
    <source>
        <dbReference type="PROSITE" id="PS50089"/>
    </source>
</evidence>